<evidence type="ECO:0000313" key="2">
    <source>
        <dbReference type="Proteomes" id="UP000593572"/>
    </source>
</evidence>
<evidence type="ECO:0000313" key="1">
    <source>
        <dbReference type="EMBL" id="MBA0555788.1"/>
    </source>
</evidence>
<name>A0A7J8LTL1_9ROSI</name>
<accession>A0A7J8LTL1</accession>
<keyword evidence="2" id="KW-1185">Reference proteome</keyword>
<protein>
    <submittedName>
        <fullName evidence="1">Uncharacterized protein</fullName>
    </submittedName>
</protein>
<comment type="caution">
    <text evidence="1">The sequence shown here is derived from an EMBL/GenBank/DDBJ whole genome shotgun (WGS) entry which is preliminary data.</text>
</comment>
<proteinExistence type="predicted"/>
<sequence>MRKSMILEICGHLQKDVALQLNLSVDGPVITRSVVVPSKVDICRALLGKVLDKWNHKSSYVGLSEELEDFSLLLDQQLKAKFEWMSYADIDIISCILSEVLANWEMWRQRISSPSRYLNELHKVDVQGKNDDD</sequence>
<dbReference type="Proteomes" id="UP000593572">
    <property type="component" value="Unassembled WGS sequence"/>
</dbReference>
<organism evidence="1 2">
    <name type="scientific">Gossypium lobatum</name>
    <dbReference type="NCBI Taxonomy" id="34289"/>
    <lineage>
        <taxon>Eukaryota</taxon>
        <taxon>Viridiplantae</taxon>
        <taxon>Streptophyta</taxon>
        <taxon>Embryophyta</taxon>
        <taxon>Tracheophyta</taxon>
        <taxon>Spermatophyta</taxon>
        <taxon>Magnoliopsida</taxon>
        <taxon>eudicotyledons</taxon>
        <taxon>Gunneridae</taxon>
        <taxon>Pentapetalae</taxon>
        <taxon>rosids</taxon>
        <taxon>malvids</taxon>
        <taxon>Malvales</taxon>
        <taxon>Malvaceae</taxon>
        <taxon>Malvoideae</taxon>
        <taxon>Gossypium</taxon>
    </lineage>
</organism>
<reference evidence="1 2" key="1">
    <citation type="journal article" date="2019" name="Genome Biol. Evol.">
        <title>Insights into the evolution of the New World diploid cottons (Gossypium, subgenus Houzingenia) based on genome sequencing.</title>
        <authorList>
            <person name="Grover C.E."/>
            <person name="Arick M.A. 2nd"/>
            <person name="Thrash A."/>
            <person name="Conover J.L."/>
            <person name="Sanders W.S."/>
            <person name="Peterson D.G."/>
            <person name="Frelichowski J.E."/>
            <person name="Scheffler J.A."/>
            <person name="Scheffler B.E."/>
            <person name="Wendel J.F."/>
        </authorList>
    </citation>
    <scope>NUCLEOTIDE SEQUENCE [LARGE SCALE GENOMIC DNA]</scope>
    <source>
        <strain evidence="1">157</strain>
        <tissue evidence="1">Leaf</tissue>
    </source>
</reference>
<dbReference type="AlphaFoldDB" id="A0A7J8LTL1"/>
<gene>
    <name evidence="1" type="ORF">Golob_025944</name>
</gene>
<dbReference type="EMBL" id="JABEZX010000005">
    <property type="protein sequence ID" value="MBA0555788.1"/>
    <property type="molecule type" value="Genomic_DNA"/>
</dbReference>